<dbReference type="AlphaFoldDB" id="A0A7K1KXF5"/>
<reference evidence="2 3" key="1">
    <citation type="submission" date="2019-11" db="EMBL/GenBank/DDBJ databases">
        <authorList>
            <person name="Cao P."/>
        </authorList>
    </citation>
    <scope>NUCLEOTIDE SEQUENCE [LARGE SCALE GENOMIC DNA]</scope>
    <source>
        <strain evidence="2 3">NEAU-AAG5</strain>
    </source>
</reference>
<evidence type="ECO:0000313" key="3">
    <source>
        <dbReference type="Proteomes" id="UP000432015"/>
    </source>
</evidence>
<dbReference type="RefSeq" id="WP_156215931.1">
    <property type="nucleotide sequence ID" value="NZ_WOFH01000003.1"/>
</dbReference>
<feature type="repeat" description="TPR" evidence="1">
    <location>
        <begin position="35"/>
        <end position="68"/>
    </location>
</feature>
<name>A0A7K1KXF5_9ACTN</name>
<dbReference type="SUPFAM" id="SSF48452">
    <property type="entry name" value="TPR-like"/>
    <property type="match status" value="1"/>
</dbReference>
<organism evidence="2 3">
    <name type="scientific">Actinomadura litoris</name>
    <dbReference type="NCBI Taxonomy" id="2678616"/>
    <lineage>
        <taxon>Bacteria</taxon>
        <taxon>Bacillati</taxon>
        <taxon>Actinomycetota</taxon>
        <taxon>Actinomycetes</taxon>
        <taxon>Streptosporangiales</taxon>
        <taxon>Thermomonosporaceae</taxon>
        <taxon>Actinomadura</taxon>
    </lineage>
</organism>
<dbReference type="Proteomes" id="UP000432015">
    <property type="component" value="Unassembled WGS sequence"/>
</dbReference>
<dbReference type="PROSITE" id="PS50005">
    <property type="entry name" value="TPR"/>
    <property type="match status" value="1"/>
</dbReference>
<dbReference type="InterPro" id="IPR011990">
    <property type="entry name" value="TPR-like_helical_dom_sf"/>
</dbReference>
<proteinExistence type="predicted"/>
<dbReference type="InterPro" id="IPR019734">
    <property type="entry name" value="TPR_rpt"/>
</dbReference>
<protein>
    <submittedName>
        <fullName evidence="2">Tetratricopeptide repeat protein</fullName>
    </submittedName>
</protein>
<sequence length="451" mass="48697">MANAREWGRRSLLRGAALVTGAAATAPLLGRTAAARAEDGDADALFKAGEFERAGRAYEEILKKDPKNVHAARRRGYVGLLGNKFPDAEKYLTMALGLAPADKETNRLLGDCYIRQDKFALSVPRWQAAGEDVYAKWFGAIRGEAYQVHGDVGRAAWTELDPFPILPASVNGGPQKRFTFYSRVPWLGLSAKTAKEAGLEAVASQKIEYAGREIWHYFGVLESFRLGGIELRNVPVQWTGDEEASSAAADGIIGTWILYHFLTTVDYAGRSLILRRRTPEAARKARADAGRAGADPLPMWLAREHLLHSRGSVADSGTRVVAMDVGGTGETAAGMAVETAQRLRVRTDYDRPVEAYAGGQPVISYPCYPHEIRLGDATAKHVYCYADKGGGAGGFAFAGAAGGAFASADEDPPQGEGFDVLAHFSHSFYKPYNVTLDFTGMKVYIARGKAG</sequence>
<dbReference type="PROSITE" id="PS51318">
    <property type="entry name" value="TAT"/>
    <property type="match status" value="1"/>
</dbReference>
<gene>
    <name evidence="2" type="ORF">GNZ18_09800</name>
</gene>
<comment type="caution">
    <text evidence="2">The sequence shown here is derived from an EMBL/GenBank/DDBJ whole genome shotgun (WGS) entry which is preliminary data.</text>
</comment>
<evidence type="ECO:0000313" key="2">
    <source>
        <dbReference type="EMBL" id="MUN36888.1"/>
    </source>
</evidence>
<accession>A0A7K1KXF5</accession>
<dbReference type="EMBL" id="WOFH01000003">
    <property type="protein sequence ID" value="MUN36888.1"/>
    <property type="molecule type" value="Genomic_DNA"/>
</dbReference>
<dbReference type="InterPro" id="IPR006311">
    <property type="entry name" value="TAT_signal"/>
</dbReference>
<keyword evidence="1" id="KW-0802">TPR repeat</keyword>
<dbReference type="Pfam" id="PF13432">
    <property type="entry name" value="TPR_16"/>
    <property type="match status" value="1"/>
</dbReference>
<dbReference type="Gene3D" id="1.25.40.10">
    <property type="entry name" value="Tetratricopeptide repeat domain"/>
    <property type="match status" value="1"/>
</dbReference>
<evidence type="ECO:0000256" key="1">
    <source>
        <dbReference type="PROSITE-ProRule" id="PRU00339"/>
    </source>
</evidence>
<keyword evidence="3" id="KW-1185">Reference proteome</keyword>